<proteinExistence type="inferred from homology"/>
<evidence type="ECO:0000313" key="5">
    <source>
        <dbReference type="Proteomes" id="UP001056384"/>
    </source>
</evidence>
<dbReference type="InterPro" id="IPR029044">
    <property type="entry name" value="Nucleotide-diphossugar_trans"/>
</dbReference>
<name>A0A9Q9AHT3_9PEZI</name>
<dbReference type="Pfam" id="PF05637">
    <property type="entry name" value="Glyco_transf_34"/>
    <property type="match status" value="1"/>
</dbReference>
<evidence type="ECO:0000256" key="2">
    <source>
        <dbReference type="ARBA" id="ARBA00022676"/>
    </source>
</evidence>
<dbReference type="PANTHER" id="PTHR31306">
    <property type="entry name" value="ALPHA-1,6-MANNOSYLTRANSFERASE MNN11-RELATED"/>
    <property type="match status" value="1"/>
</dbReference>
<reference evidence="4" key="1">
    <citation type="submission" date="2022-06" db="EMBL/GenBank/DDBJ databases">
        <title>Complete genome sequences of two strains of the flax pathogen Septoria linicola.</title>
        <authorList>
            <person name="Lapalu N."/>
            <person name="Simon A."/>
            <person name="Demenou B."/>
            <person name="Paumier D."/>
            <person name="Guillot M.-P."/>
            <person name="Gout L."/>
            <person name="Valade R."/>
        </authorList>
    </citation>
    <scope>NUCLEOTIDE SEQUENCE</scope>
    <source>
        <strain evidence="4">SE15195</strain>
    </source>
</reference>
<dbReference type="Gene3D" id="3.90.550.10">
    <property type="entry name" value="Spore Coat Polysaccharide Biosynthesis Protein SpsA, Chain A"/>
    <property type="match status" value="1"/>
</dbReference>
<accession>A0A9Q9AHT3</accession>
<dbReference type="EMBL" id="CP099419">
    <property type="protein sequence ID" value="USW49654.1"/>
    <property type="molecule type" value="Genomic_DNA"/>
</dbReference>
<evidence type="ECO:0000313" key="4">
    <source>
        <dbReference type="EMBL" id="USW49654.1"/>
    </source>
</evidence>
<comment type="similarity">
    <text evidence="1">Belongs to the glycosyltransferase 34 family.</text>
</comment>
<evidence type="ECO:0000256" key="3">
    <source>
        <dbReference type="ARBA" id="ARBA00022679"/>
    </source>
</evidence>
<dbReference type="GO" id="GO:0000139">
    <property type="term" value="C:Golgi membrane"/>
    <property type="evidence" value="ECO:0007669"/>
    <property type="project" value="TreeGrafter"/>
</dbReference>
<dbReference type="Proteomes" id="UP001056384">
    <property type="component" value="Chromosome 2"/>
</dbReference>
<keyword evidence="3" id="KW-0808">Transferase</keyword>
<dbReference type="AlphaFoldDB" id="A0A9Q9AHT3"/>
<keyword evidence="5" id="KW-1185">Reference proteome</keyword>
<sequence length="304" mass="35110">MTRMGTIDRGRLILITAFILQAFTAYHFGARSVAVDISEIKDVEDVFHYVSPKDAPADATMTCRPTSLTTTTRPKFVMGSMSDRETSYDWLVISNKNLYAAKQSYDIVWDFERNDKYGKDWDRLTSMEKIIKAKLRGENDYEWIWWTDYDLIITNSSITLENVVDGALARIENKAHRSEIDIIMTPDCFPMNSGSLLVRTTQWSLDWIREMWRQGEIETPESGKRSLQDCLGDMVKEDTNNINRKGTFVKQYEMNAFPPEIKCHEDGREWQKGDFVIHMAGAWAHVEGDDPTGRLLRKYASFVV</sequence>
<evidence type="ECO:0000256" key="1">
    <source>
        <dbReference type="ARBA" id="ARBA00005664"/>
    </source>
</evidence>
<dbReference type="OrthoDB" id="205108at2759"/>
<organism evidence="4 5">
    <name type="scientific">Septoria linicola</name>
    <dbReference type="NCBI Taxonomy" id="215465"/>
    <lineage>
        <taxon>Eukaryota</taxon>
        <taxon>Fungi</taxon>
        <taxon>Dikarya</taxon>
        <taxon>Ascomycota</taxon>
        <taxon>Pezizomycotina</taxon>
        <taxon>Dothideomycetes</taxon>
        <taxon>Dothideomycetidae</taxon>
        <taxon>Mycosphaerellales</taxon>
        <taxon>Mycosphaerellaceae</taxon>
        <taxon>Septoria</taxon>
    </lineage>
</organism>
<dbReference type="PANTHER" id="PTHR31306:SF5">
    <property type="entry name" value="ALPHA-1,6-MANNOSYLTRANSFERASE MNN10-RELATED"/>
    <property type="match status" value="1"/>
</dbReference>
<dbReference type="InterPro" id="IPR008630">
    <property type="entry name" value="Glyco_trans_34"/>
</dbReference>
<dbReference type="GO" id="GO:0016757">
    <property type="term" value="F:glycosyltransferase activity"/>
    <property type="evidence" value="ECO:0007669"/>
    <property type="project" value="UniProtKB-KW"/>
</dbReference>
<keyword evidence="2" id="KW-0328">Glycosyltransferase</keyword>
<dbReference type="GO" id="GO:0006487">
    <property type="term" value="P:protein N-linked glycosylation"/>
    <property type="evidence" value="ECO:0007669"/>
    <property type="project" value="TreeGrafter"/>
</dbReference>
<protein>
    <submittedName>
        <fullName evidence="4">Glycosyltransferase 34, nucleotide-diphospho-sugar transferase</fullName>
    </submittedName>
</protein>
<gene>
    <name evidence="4" type="ORF">Slin15195_G029730</name>
</gene>